<evidence type="ECO:0000313" key="2">
    <source>
        <dbReference type="Proteomes" id="UP001221898"/>
    </source>
</evidence>
<evidence type="ECO:0000313" key="1">
    <source>
        <dbReference type="EMBL" id="KAJ8411504.1"/>
    </source>
</evidence>
<comment type="caution">
    <text evidence="1">The sequence shown here is derived from an EMBL/GenBank/DDBJ whole genome shotgun (WGS) entry which is preliminary data.</text>
</comment>
<name>A0AAD7SZ71_9TELE</name>
<dbReference type="AlphaFoldDB" id="A0AAD7SZ71"/>
<organism evidence="1 2">
    <name type="scientific">Aldrovandia affinis</name>
    <dbReference type="NCBI Taxonomy" id="143900"/>
    <lineage>
        <taxon>Eukaryota</taxon>
        <taxon>Metazoa</taxon>
        <taxon>Chordata</taxon>
        <taxon>Craniata</taxon>
        <taxon>Vertebrata</taxon>
        <taxon>Euteleostomi</taxon>
        <taxon>Actinopterygii</taxon>
        <taxon>Neopterygii</taxon>
        <taxon>Teleostei</taxon>
        <taxon>Notacanthiformes</taxon>
        <taxon>Halosauridae</taxon>
        <taxon>Aldrovandia</taxon>
    </lineage>
</organism>
<keyword evidence="2" id="KW-1185">Reference proteome</keyword>
<gene>
    <name evidence="1" type="ORF">AAFF_G00163120</name>
</gene>
<dbReference type="EMBL" id="JAINUG010000022">
    <property type="protein sequence ID" value="KAJ8411504.1"/>
    <property type="molecule type" value="Genomic_DNA"/>
</dbReference>
<reference evidence="1" key="1">
    <citation type="journal article" date="2023" name="Science">
        <title>Genome structures resolve the early diversification of teleost fishes.</title>
        <authorList>
            <person name="Parey E."/>
            <person name="Louis A."/>
            <person name="Montfort J."/>
            <person name="Bouchez O."/>
            <person name="Roques C."/>
            <person name="Iampietro C."/>
            <person name="Lluch J."/>
            <person name="Castinel A."/>
            <person name="Donnadieu C."/>
            <person name="Desvignes T."/>
            <person name="Floi Bucao C."/>
            <person name="Jouanno E."/>
            <person name="Wen M."/>
            <person name="Mejri S."/>
            <person name="Dirks R."/>
            <person name="Jansen H."/>
            <person name="Henkel C."/>
            <person name="Chen W.J."/>
            <person name="Zahm M."/>
            <person name="Cabau C."/>
            <person name="Klopp C."/>
            <person name="Thompson A.W."/>
            <person name="Robinson-Rechavi M."/>
            <person name="Braasch I."/>
            <person name="Lecointre G."/>
            <person name="Bobe J."/>
            <person name="Postlethwait J.H."/>
            <person name="Berthelot C."/>
            <person name="Roest Crollius H."/>
            <person name="Guiguen Y."/>
        </authorList>
    </citation>
    <scope>NUCLEOTIDE SEQUENCE</scope>
    <source>
        <strain evidence="1">NC1722</strain>
    </source>
</reference>
<protein>
    <submittedName>
        <fullName evidence="1">Uncharacterized protein</fullName>
    </submittedName>
</protein>
<dbReference type="Proteomes" id="UP001221898">
    <property type="component" value="Unassembled WGS sequence"/>
</dbReference>
<accession>A0AAD7SZ71</accession>
<proteinExistence type="predicted"/>
<sequence>MPQQDLNETLFPLSHSKGITVALLSSAAPRPVCRSEPRDVRRGAARFGRGNGWGALQLQSLATRPWIGTGLGGVGGRCGGLGSQRCWGHEGWDTLWTRHSCSGSSGNVARERRSSG</sequence>